<sequence>MRRNSLGGAAWRSWAGSPPCLVGHYEPLLGLISRATARVNRSVGKILWRWSRSYAGSKALALSTARSMRPLCLGARDRQEAWAHPSLPPGALDSVKQVDVLHVPNAGRPKSDPQPDLRLRPRRCSAGSGAPLLAPFSPATASRDPSSAAGRKPLRPRTPRRTARPLSPGRTGGCRGSGEPRQRHSAFPRMPTTRMSGTASLCGPGRMVRVALRRGRRDAPGQMSGQHAERGHRAEGEPDEVERAVDALAVRAGNQVVGHRVEARPDRPGCRISAGPVSAPSGRQVLVVGFPHLAGRRWTRAASAGGGCRWSCLIAPRGGRRWCRSRWRKQACPDVIRSRVMGAG</sequence>
<feature type="region of interest" description="Disordered" evidence="1">
    <location>
        <begin position="104"/>
        <end position="202"/>
    </location>
</feature>
<protein>
    <submittedName>
        <fullName evidence="2">Uncharacterized protein</fullName>
    </submittedName>
</protein>
<evidence type="ECO:0000256" key="1">
    <source>
        <dbReference type="SAM" id="MobiDB-lite"/>
    </source>
</evidence>
<evidence type="ECO:0000313" key="2">
    <source>
        <dbReference type="EMBL" id="MCP2330896.1"/>
    </source>
</evidence>
<feature type="compositionally biased region" description="Basic and acidic residues" evidence="1">
    <location>
        <begin position="109"/>
        <end position="119"/>
    </location>
</feature>
<proteinExistence type="predicted"/>
<organism evidence="2 3">
    <name type="scientific">Actinoalloteichus caeruleus DSM 43889</name>
    <dbReference type="NCBI Taxonomy" id="1120930"/>
    <lineage>
        <taxon>Bacteria</taxon>
        <taxon>Bacillati</taxon>
        <taxon>Actinomycetota</taxon>
        <taxon>Actinomycetes</taxon>
        <taxon>Pseudonocardiales</taxon>
        <taxon>Pseudonocardiaceae</taxon>
        <taxon>Actinoalloteichus</taxon>
        <taxon>Actinoalloteichus cyanogriseus</taxon>
    </lineage>
</organism>
<feature type="compositionally biased region" description="Basic residues" evidence="1">
    <location>
        <begin position="152"/>
        <end position="163"/>
    </location>
</feature>
<dbReference type="EMBL" id="AUBJ02000001">
    <property type="protein sequence ID" value="MCP2330896.1"/>
    <property type="molecule type" value="Genomic_DNA"/>
</dbReference>
<name>A0ABT1JGJ2_ACTCY</name>
<dbReference type="Proteomes" id="UP000791080">
    <property type="component" value="Unassembled WGS sequence"/>
</dbReference>
<feature type="region of interest" description="Disordered" evidence="1">
    <location>
        <begin position="215"/>
        <end position="239"/>
    </location>
</feature>
<reference evidence="2 3" key="1">
    <citation type="submission" date="2022-06" db="EMBL/GenBank/DDBJ databases">
        <title>Genomic Encyclopedia of Type Strains, Phase I: the one thousand microbial genomes (KMG-I) project.</title>
        <authorList>
            <person name="Kyrpides N."/>
        </authorList>
    </citation>
    <scope>NUCLEOTIDE SEQUENCE [LARGE SCALE GENOMIC DNA]</scope>
    <source>
        <strain evidence="2 3">DSM 43889</strain>
    </source>
</reference>
<keyword evidence="3" id="KW-1185">Reference proteome</keyword>
<comment type="caution">
    <text evidence="2">The sequence shown here is derived from an EMBL/GenBank/DDBJ whole genome shotgun (WGS) entry which is preliminary data.</text>
</comment>
<accession>A0ABT1JGJ2</accession>
<evidence type="ECO:0000313" key="3">
    <source>
        <dbReference type="Proteomes" id="UP000791080"/>
    </source>
</evidence>
<gene>
    <name evidence="2" type="ORF">G443_001166</name>
</gene>
<feature type="compositionally biased region" description="Basic and acidic residues" evidence="1">
    <location>
        <begin position="227"/>
        <end position="239"/>
    </location>
</feature>